<dbReference type="OrthoDB" id="10004641at2759"/>
<organism evidence="13 14">
    <name type="scientific">Rhynchophorus ferrugineus</name>
    <name type="common">Red palm weevil</name>
    <name type="synonym">Curculio ferrugineus</name>
    <dbReference type="NCBI Taxonomy" id="354439"/>
    <lineage>
        <taxon>Eukaryota</taxon>
        <taxon>Metazoa</taxon>
        <taxon>Ecdysozoa</taxon>
        <taxon>Arthropoda</taxon>
        <taxon>Hexapoda</taxon>
        <taxon>Insecta</taxon>
        <taxon>Pterygota</taxon>
        <taxon>Neoptera</taxon>
        <taxon>Endopterygota</taxon>
        <taxon>Coleoptera</taxon>
        <taxon>Polyphaga</taxon>
        <taxon>Cucujiformia</taxon>
        <taxon>Curculionidae</taxon>
        <taxon>Dryophthorinae</taxon>
        <taxon>Rhynchophorus</taxon>
    </lineage>
</organism>
<dbReference type="Proteomes" id="UP000625711">
    <property type="component" value="Unassembled WGS sequence"/>
</dbReference>
<dbReference type="GO" id="GO:0008270">
    <property type="term" value="F:zinc ion binding"/>
    <property type="evidence" value="ECO:0007669"/>
    <property type="project" value="UniProtKB-KW"/>
</dbReference>
<dbReference type="FunFam" id="3.30.160.60:FF:000322">
    <property type="entry name" value="GDNF-inducible zinc finger protein 1"/>
    <property type="match status" value="1"/>
</dbReference>
<dbReference type="GO" id="GO:0005634">
    <property type="term" value="C:nucleus"/>
    <property type="evidence" value="ECO:0007669"/>
    <property type="project" value="UniProtKB-SubCell"/>
</dbReference>
<keyword evidence="9" id="KW-0539">Nucleus</keyword>
<feature type="chain" id="PRO_5032878926" description="C2H2-type domain-containing protein" evidence="11">
    <location>
        <begin position="17"/>
        <end position="118"/>
    </location>
</feature>
<evidence type="ECO:0000259" key="12">
    <source>
        <dbReference type="PROSITE" id="PS50157"/>
    </source>
</evidence>
<evidence type="ECO:0000256" key="4">
    <source>
        <dbReference type="ARBA" id="ARBA00022771"/>
    </source>
</evidence>
<evidence type="ECO:0000256" key="6">
    <source>
        <dbReference type="ARBA" id="ARBA00023015"/>
    </source>
</evidence>
<name>A0A834I4Z2_RHYFE</name>
<dbReference type="SUPFAM" id="SSF57667">
    <property type="entry name" value="beta-beta-alpha zinc fingers"/>
    <property type="match status" value="1"/>
</dbReference>
<evidence type="ECO:0000256" key="10">
    <source>
        <dbReference type="PROSITE-ProRule" id="PRU00042"/>
    </source>
</evidence>
<dbReference type="AlphaFoldDB" id="A0A834I4Z2"/>
<dbReference type="PROSITE" id="PS00028">
    <property type="entry name" value="ZINC_FINGER_C2H2_1"/>
    <property type="match status" value="1"/>
</dbReference>
<keyword evidence="4 10" id="KW-0863">Zinc-finger</keyword>
<comment type="caution">
    <text evidence="13">The sequence shown here is derived from an EMBL/GenBank/DDBJ whole genome shotgun (WGS) entry which is preliminary data.</text>
</comment>
<evidence type="ECO:0000256" key="9">
    <source>
        <dbReference type="ARBA" id="ARBA00023242"/>
    </source>
</evidence>
<dbReference type="EMBL" id="JAACXV010013785">
    <property type="protein sequence ID" value="KAF7272343.1"/>
    <property type="molecule type" value="Genomic_DNA"/>
</dbReference>
<gene>
    <name evidence="13" type="ORF">GWI33_014892</name>
</gene>
<keyword evidence="11" id="KW-0732">Signal</keyword>
<protein>
    <recommendedName>
        <fullName evidence="12">C2H2-type domain-containing protein</fullName>
    </recommendedName>
</protein>
<feature type="domain" description="C2H2-type" evidence="12">
    <location>
        <begin position="54"/>
        <end position="81"/>
    </location>
</feature>
<feature type="signal peptide" evidence="11">
    <location>
        <begin position="1"/>
        <end position="16"/>
    </location>
</feature>
<keyword evidence="5" id="KW-0862">Zinc</keyword>
<evidence type="ECO:0000313" key="13">
    <source>
        <dbReference type="EMBL" id="KAF7272343.1"/>
    </source>
</evidence>
<dbReference type="GO" id="GO:0003677">
    <property type="term" value="F:DNA binding"/>
    <property type="evidence" value="ECO:0007669"/>
    <property type="project" value="UniProtKB-KW"/>
</dbReference>
<proteinExistence type="predicted"/>
<evidence type="ECO:0000256" key="3">
    <source>
        <dbReference type="ARBA" id="ARBA00022737"/>
    </source>
</evidence>
<evidence type="ECO:0000256" key="8">
    <source>
        <dbReference type="ARBA" id="ARBA00023163"/>
    </source>
</evidence>
<keyword evidence="7" id="KW-0238">DNA-binding</keyword>
<dbReference type="InterPro" id="IPR013087">
    <property type="entry name" value="Znf_C2H2_type"/>
</dbReference>
<keyword evidence="6" id="KW-0805">Transcription regulation</keyword>
<comment type="subcellular location">
    <subcellularLocation>
        <location evidence="1">Nucleus</location>
    </subcellularLocation>
</comment>
<reference evidence="13" key="1">
    <citation type="submission" date="2020-08" db="EMBL/GenBank/DDBJ databases">
        <title>Genome sequencing and assembly of the red palm weevil Rhynchophorus ferrugineus.</title>
        <authorList>
            <person name="Dias G.B."/>
            <person name="Bergman C.M."/>
            <person name="Manee M."/>
        </authorList>
    </citation>
    <scope>NUCLEOTIDE SEQUENCE</scope>
    <source>
        <strain evidence="13">AA-2017</strain>
        <tissue evidence="13">Whole larva</tissue>
    </source>
</reference>
<dbReference type="Pfam" id="PF00096">
    <property type="entry name" value="zf-C2H2"/>
    <property type="match status" value="1"/>
</dbReference>
<evidence type="ECO:0000256" key="7">
    <source>
        <dbReference type="ARBA" id="ARBA00023125"/>
    </source>
</evidence>
<keyword evidence="2" id="KW-0479">Metal-binding</keyword>
<evidence type="ECO:0000256" key="5">
    <source>
        <dbReference type="ARBA" id="ARBA00022833"/>
    </source>
</evidence>
<keyword evidence="14" id="KW-1185">Reference proteome</keyword>
<dbReference type="PROSITE" id="PS50157">
    <property type="entry name" value="ZINC_FINGER_C2H2_2"/>
    <property type="match status" value="1"/>
</dbReference>
<keyword evidence="3" id="KW-0677">Repeat</keyword>
<dbReference type="SMART" id="SM00355">
    <property type="entry name" value="ZnF_C2H2"/>
    <property type="match status" value="2"/>
</dbReference>
<dbReference type="Gene3D" id="3.30.160.60">
    <property type="entry name" value="Classic Zinc Finger"/>
    <property type="match status" value="1"/>
</dbReference>
<sequence>MLILIYSTLILIDINGSNILGIFDCTAKNFDSDSPDALEGHQDRYVQATYDRKFACPECGRRYNRRNNLIRHQRYECGNTRQFCCPYCYDKMKRKAHLEVHVLRHHPELAKLFFNKII</sequence>
<evidence type="ECO:0000256" key="11">
    <source>
        <dbReference type="SAM" id="SignalP"/>
    </source>
</evidence>
<evidence type="ECO:0000256" key="1">
    <source>
        <dbReference type="ARBA" id="ARBA00004123"/>
    </source>
</evidence>
<evidence type="ECO:0000256" key="2">
    <source>
        <dbReference type="ARBA" id="ARBA00022723"/>
    </source>
</evidence>
<keyword evidence="8" id="KW-0804">Transcription</keyword>
<evidence type="ECO:0000313" key="14">
    <source>
        <dbReference type="Proteomes" id="UP000625711"/>
    </source>
</evidence>
<accession>A0A834I4Z2</accession>
<dbReference type="InterPro" id="IPR036236">
    <property type="entry name" value="Znf_C2H2_sf"/>
</dbReference>